<sequence>MHARMYLNTGTALSDETPSSSTRTIDVSILRSDYVPNEAESSEIKNSIATFEQNKIYISSRLVALRAQVQALEEEEQRIENELFLRQAIIAPVRKLIHVPEILAEIFEYCLDDAPSFSSERMPLLLTHICRPWSDLAKRCPRLWTQISVPHYTDNSENVPLATWLDRSSCLPLDLSIRATGRPIVIGDDENQPESLIGNRLIECKKLSIVDYRGGYLVSRLPISTQCTWSYLQTLILKCANRPFDHLKTQENIWNLPCLQTLELLNSPFILSALRVPLPKLRVFRMTATTIPHDHIPHRIWRKFFTSCTSLEEVDIHMVYLSHVGREELNPVGVGDLDTITWPHLRRLKVYLPQTCDAKELEFLLCLYAPRLEYFQVDGYRWAEGDSVFDAVYNVIYNSQHSLQRLTLKSVDFSIGETMLILKLCKNVTRMKISSKVILRALIPSNHRLDFSAAHHHHHHHHSSSTPTPTTSTSSLTSPSLSPPPVAEWICPKLKRLKLLYDCAASMDFLELVERRSVPDDLRYRTSPDLAVHFLERVEVHVRDPGAWTVVGGLFGRIKRFRRGRPDIPILGLDRYMDEVEE</sequence>
<feature type="region of interest" description="Disordered" evidence="1">
    <location>
        <begin position="454"/>
        <end position="484"/>
    </location>
</feature>
<organism evidence="2 3">
    <name type="scientific">Clathrus columnatus</name>
    <dbReference type="NCBI Taxonomy" id="1419009"/>
    <lineage>
        <taxon>Eukaryota</taxon>
        <taxon>Fungi</taxon>
        <taxon>Dikarya</taxon>
        <taxon>Basidiomycota</taxon>
        <taxon>Agaricomycotina</taxon>
        <taxon>Agaricomycetes</taxon>
        <taxon>Phallomycetidae</taxon>
        <taxon>Phallales</taxon>
        <taxon>Clathraceae</taxon>
        <taxon>Clathrus</taxon>
    </lineage>
</organism>
<evidence type="ECO:0008006" key="4">
    <source>
        <dbReference type="Google" id="ProtNLM"/>
    </source>
</evidence>
<dbReference type="SUPFAM" id="SSF52047">
    <property type="entry name" value="RNI-like"/>
    <property type="match status" value="1"/>
</dbReference>
<feature type="region of interest" description="Disordered" evidence="1">
    <location>
        <begin position="1"/>
        <end position="20"/>
    </location>
</feature>
<gene>
    <name evidence="2" type="ORF">Clacol_007873</name>
</gene>
<evidence type="ECO:0000313" key="2">
    <source>
        <dbReference type="EMBL" id="GJJ13617.1"/>
    </source>
</evidence>
<dbReference type="Gene3D" id="3.80.10.10">
    <property type="entry name" value="Ribonuclease Inhibitor"/>
    <property type="match status" value="1"/>
</dbReference>
<dbReference type="Proteomes" id="UP001050691">
    <property type="component" value="Unassembled WGS sequence"/>
</dbReference>
<name>A0AAV5AIV0_9AGAM</name>
<evidence type="ECO:0000256" key="1">
    <source>
        <dbReference type="SAM" id="MobiDB-lite"/>
    </source>
</evidence>
<keyword evidence="3" id="KW-1185">Reference proteome</keyword>
<protein>
    <recommendedName>
        <fullName evidence="4">F-box domain-containing protein</fullName>
    </recommendedName>
</protein>
<evidence type="ECO:0000313" key="3">
    <source>
        <dbReference type="Proteomes" id="UP001050691"/>
    </source>
</evidence>
<reference evidence="2" key="1">
    <citation type="submission" date="2021-10" db="EMBL/GenBank/DDBJ databases">
        <title>De novo Genome Assembly of Clathrus columnatus (Basidiomycota, Fungi) Using Illumina and Nanopore Sequence Data.</title>
        <authorList>
            <person name="Ogiso-Tanaka E."/>
            <person name="Itagaki H."/>
            <person name="Hosoya T."/>
            <person name="Hosaka K."/>
        </authorList>
    </citation>
    <scope>NUCLEOTIDE SEQUENCE</scope>
    <source>
        <strain evidence="2">MO-923</strain>
    </source>
</reference>
<proteinExistence type="predicted"/>
<comment type="caution">
    <text evidence="2">The sequence shown here is derived from an EMBL/GenBank/DDBJ whole genome shotgun (WGS) entry which is preliminary data.</text>
</comment>
<dbReference type="AlphaFoldDB" id="A0AAV5AIV0"/>
<dbReference type="InterPro" id="IPR032675">
    <property type="entry name" value="LRR_dom_sf"/>
</dbReference>
<dbReference type="EMBL" id="BPWL01000009">
    <property type="protein sequence ID" value="GJJ13617.1"/>
    <property type="molecule type" value="Genomic_DNA"/>
</dbReference>
<accession>A0AAV5AIV0</accession>
<feature type="compositionally biased region" description="Polar residues" evidence="1">
    <location>
        <begin position="8"/>
        <end position="20"/>
    </location>
</feature>
<feature type="compositionally biased region" description="Basic residues" evidence="1">
    <location>
        <begin position="454"/>
        <end position="463"/>
    </location>
</feature>
<feature type="compositionally biased region" description="Low complexity" evidence="1">
    <location>
        <begin position="464"/>
        <end position="480"/>
    </location>
</feature>